<organism evidence="2 3">
    <name type="scientific">Pleurodeles waltl</name>
    <name type="common">Iberian ribbed newt</name>
    <dbReference type="NCBI Taxonomy" id="8319"/>
    <lineage>
        <taxon>Eukaryota</taxon>
        <taxon>Metazoa</taxon>
        <taxon>Chordata</taxon>
        <taxon>Craniata</taxon>
        <taxon>Vertebrata</taxon>
        <taxon>Euteleostomi</taxon>
        <taxon>Amphibia</taxon>
        <taxon>Batrachia</taxon>
        <taxon>Caudata</taxon>
        <taxon>Salamandroidea</taxon>
        <taxon>Salamandridae</taxon>
        <taxon>Pleurodelinae</taxon>
        <taxon>Pleurodeles</taxon>
    </lineage>
</organism>
<dbReference type="AlphaFoldDB" id="A0AAV7PS29"/>
<accession>A0AAV7PS29</accession>
<sequence>MTAGALYYHQTSPNKEHRGTGDWRPMACSGWPRWTPDTGGGTVFPKERPPCMSALELHSRGCVSCRRWSAHKAEKPGGAPLSVDYGHRRGVEESAARVVYLYRVRSEAALQWLRGGLLWDTVDG</sequence>
<dbReference type="Proteomes" id="UP001066276">
    <property type="component" value="Chromosome 7"/>
</dbReference>
<evidence type="ECO:0000256" key="1">
    <source>
        <dbReference type="SAM" id="MobiDB-lite"/>
    </source>
</evidence>
<gene>
    <name evidence="2" type="ORF">NDU88_007659</name>
</gene>
<evidence type="ECO:0000313" key="2">
    <source>
        <dbReference type="EMBL" id="KAJ1129288.1"/>
    </source>
</evidence>
<proteinExistence type="predicted"/>
<evidence type="ECO:0000313" key="3">
    <source>
        <dbReference type="Proteomes" id="UP001066276"/>
    </source>
</evidence>
<keyword evidence="3" id="KW-1185">Reference proteome</keyword>
<feature type="region of interest" description="Disordered" evidence="1">
    <location>
        <begin position="1"/>
        <end position="21"/>
    </location>
</feature>
<dbReference type="EMBL" id="JANPWB010000011">
    <property type="protein sequence ID" value="KAJ1129288.1"/>
    <property type="molecule type" value="Genomic_DNA"/>
</dbReference>
<comment type="caution">
    <text evidence="2">The sequence shown here is derived from an EMBL/GenBank/DDBJ whole genome shotgun (WGS) entry which is preliminary data.</text>
</comment>
<protein>
    <submittedName>
        <fullName evidence="2">Uncharacterized protein</fullName>
    </submittedName>
</protein>
<reference evidence="2" key="1">
    <citation type="journal article" date="2022" name="bioRxiv">
        <title>Sequencing and chromosome-scale assembly of the giantPleurodeles waltlgenome.</title>
        <authorList>
            <person name="Brown T."/>
            <person name="Elewa A."/>
            <person name="Iarovenko S."/>
            <person name="Subramanian E."/>
            <person name="Araus A.J."/>
            <person name="Petzold A."/>
            <person name="Susuki M."/>
            <person name="Suzuki K.-i.T."/>
            <person name="Hayashi T."/>
            <person name="Toyoda A."/>
            <person name="Oliveira C."/>
            <person name="Osipova E."/>
            <person name="Leigh N.D."/>
            <person name="Simon A."/>
            <person name="Yun M.H."/>
        </authorList>
    </citation>
    <scope>NUCLEOTIDE SEQUENCE</scope>
    <source>
        <strain evidence="2">20211129_DDA</strain>
        <tissue evidence="2">Liver</tissue>
    </source>
</reference>
<name>A0AAV7PS29_PLEWA</name>